<dbReference type="AlphaFoldDB" id="A0AB37ECH6"/>
<sequence length="406" mass="40283">MAATATFALAATETTAQETPLCDPQTDPTCTTQTQSGDVTGSVNLNVTVDQLEVTNSATGNSLAGGIEDSSGSLTARQTMTGATRADTTLVLNGESDGVIGSTTLARGDYLGVSTDGATFALDAAQVATGDDVTARTVVQSPTGHMLAGGFAGTAAVANSVALGGPSSSITGAVDQSAQTTVLAETVADVQYIPAPADFSSQAVANAVQASTTGASHQDLTVRQTNAASTIEARTDVYVDNAWNLAARAKAGANQTVLSNAGGSLVAATDQTNQGRVRAVSRARTNLQGQTTVSARAVANEVIAGNTDIYLALDNTQLNTGGVEATATYTGVSGYDAYVGAEAVGNSVTGSACSQCGGEVNITNNQTNNAAVTATTNATIGSGRAAVIGTTAVGNSATFYVSRPGG</sequence>
<gene>
    <name evidence="2" type="primary">hfaD</name>
    <name evidence="2" type="ORF">GYM46_12475</name>
</gene>
<feature type="region of interest" description="Disordered" evidence="1">
    <location>
        <begin position="15"/>
        <end position="36"/>
    </location>
</feature>
<dbReference type="KEGG" id="bmed:GYM46_12475"/>
<dbReference type="EMBL" id="CP048751">
    <property type="protein sequence ID" value="QIH74660.1"/>
    <property type="molecule type" value="Genomic_DNA"/>
</dbReference>
<organism evidence="2 3">
    <name type="scientific">Brevundimonas mediterranea</name>
    <dbReference type="NCBI Taxonomy" id="74329"/>
    <lineage>
        <taxon>Bacteria</taxon>
        <taxon>Pseudomonadati</taxon>
        <taxon>Pseudomonadota</taxon>
        <taxon>Alphaproteobacteria</taxon>
        <taxon>Caulobacterales</taxon>
        <taxon>Caulobacteraceae</taxon>
        <taxon>Brevundimonas</taxon>
    </lineage>
</organism>
<name>A0AB37ECH6_9CAUL</name>
<evidence type="ECO:0000313" key="2">
    <source>
        <dbReference type="EMBL" id="QIH74660.1"/>
    </source>
</evidence>
<dbReference type="InterPro" id="IPR049860">
    <property type="entry name" value="Holdfast_HfaD"/>
</dbReference>
<dbReference type="Proteomes" id="UP000501325">
    <property type="component" value="Chromosome"/>
</dbReference>
<proteinExistence type="predicted"/>
<accession>A0AB37ECH6</accession>
<evidence type="ECO:0000256" key="1">
    <source>
        <dbReference type="SAM" id="MobiDB-lite"/>
    </source>
</evidence>
<evidence type="ECO:0000313" key="3">
    <source>
        <dbReference type="Proteomes" id="UP000501325"/>
    </source>
</evidence>
<dbReference type="NCBIfam" id="NF037936">
    <property type="entry name" value="holdfast_HfaD"/>
    <property type="match status" value="1"/>
</dbReference>
<protein>
    <submittedName>
        <fullName evidence="2">Holdfast anchor protein HfaD</fullName>
    </submittedName>
</protein>
<reference evidence="2 3" key="1">
    <citation type="submission" date="2020-01" db="EMBL/GenBank/DDBJ databases">
        <authorList>
            <person name="Wang S."/>
        </authorList>
    </citation>
    <scope>NUCLEOTIDE SEQUENCE [LARGE SCALE GENOMIC DNA]</scope>
    <source>
        <strain evidence="2 3">D151-2-6</strain>
    </source>
</reference>
<feature type="compositionally biased region" description="Low complexity" evidence="1">
    <location>
        <begin position="15"/>
        <end position="35"/>
    </location>
</feature>